<evidence type="ECO:0008006" key="6">
    <source>
        <dbReference type="Google" id="ProtNLM"/>
    </source>
</evidence>
<comment type="caution">
    <text evidence="4">The sequence shown here is derived from an EMBL/GenBank/DDBJ whole genome shotgun (WGS) entry which is preliminary data.</text>
</comment>
<feature type="compositionally biased region" description="Pro residues" evidence="3">
    <location>
        <begin position="254"/>
        <end position="265"/>
    </location>
</feature>
<name>A0AAN7UX70_9PEZI</name>
<dbReference type="Proteomes" id="UP001305414">
    <property type="component" value="Unassembled WGS sequence"/>
</dbReference>
<dbReference type="PANTHER" id="PTHR40627">
    <property type="entry name" value="INDOLE PRENYLTRANSFERASE TDIB-RELATED"/>
    <property type="match status" value="1"/>
</dbReference>
<evidence type="ECO:0000256" key="1">
    <source>
        <dbReference type="ARBA" id="ARBA00010209"/>
    </source>
</evidence>
<evidence type="ECO:0000313" key="4">
    <source>
        <dbReference type="EMBL" id="KAK5633971.1"/>
    </source>
</evidence>
<keyword evidence="5" id="KW-1185">Reference proteome</keyword>
<dbReference type="PANTHER" id="PTHR40627:SF4">
    <property type="entry name" value="PRENYLTRANSFERASE ASQH1-RELATED"/>
    <property type="match status" value="1"/>
</dbReference>
<reference evidence="4 5" key="1">
    <citation type="submission" date="2023-10" db="EMBL/GenBank/DDBJ databases">
        <title>Draft genome sequence of Xylaria bambusicola isolate GMP-LS, the root and basal stem rot pathogen of sugarcane in Indonesia.</title>
        <authorList>
            <person name="Selvaraj P."/>
            <person name="Muralishankar V."/>
            <person name="Muruganantham S."/>
            <person name="Sp S."/>
            <person name="Haryani S."/>
            <person name="Lau K.J.X."/>
            <person name="Naqvi N.I."/>
        </authorList>
    </citation>
    <scope>NUCLEOTIDE SEQUENCE [LARGE SCALE GENOMIC DNA]</scope>
    <source>
        <strain evidence="4">GMP-LS</strain>
    </source>
</reference>
<feature type="compositionally biased region" description="Basic residues" evidence="3">
    <location>
        <begin position="396"/>
        <end position="405"/>
    </location>
</feature>
<keyword evidence="2" id="KW-0808">Transferase</keyword>
<sequence length="405" mass="44508">MTDSSRVNWKSLVQPDGTPIEYSWKWPQAGAGAPEIRYDFEPIGAQAGTEWDPLCQLAAKELMGRLAMNITEARVDNTWFYHFMSTLFEHDSTKLMAAAARGEHISSTVLMAAEFLPRGVSFKSYIQPRLLGYPGVTPVSVYESSIAGIESSTPARTAVHDFLRTSEEGKLMCPFSVGVDNRPGSRLKWYFNSPHTSFASVRSILTLDGRIQSPHLEGQLRDLEELIRSVLGLPDDFPETEHPAVFLGAKSPYNLPPPPPPPPAQDSPGVDASTPVTFAPGYPYYFDVAPGQDLPGVKWSLPVRNYNIGDLQVAKAFTAWMEKQGRGAYCKRYMSLLARLAATKGTTLEESKGLQEFISVMLKPNGEIDVTTYLAALAFSEAEEGKPAGSLPSPGRRTRRRGSDC</sequence>
<organism evidence="4 5">
    <name type="scientific">Xylaria bambusicola</name>
    <dbReference type="NCBI Taxonomy" id="326684"/>
    <lineage>
        <taxon>Eukaryota</taxon>
        <taxon>Fungi</taxon>
        <taxon>Dikarya</taxon>
        <taxon>Ascomycota</taxon>
        <taxon>Pezizomycotina</taxon>
        <taxon>Sordariomycetes</taxon>
        <taxon>Xylariomycetidae</taxon>
        <taxon>Xylariales</taxon>
        <taxon>Xylariaceae</taxon>
        <taxon>Xylaria</taxon>
    </lineage>
</organism>
<dbReference type="Pfam" id="PF11991">
    <property type="entry name" value="Trp_DMAT"/>
    <property type="match status" value="1"/>
</dbReference>
<feature type="region of interest" description="Disordered" evidence="3">
    <location>
        <begin position="248"/>
        <end position="273"/>
    </location>
</feature>
<dbReference type="SFLD" id="SFLDG01162">
    <property type="entry name" value="I"/>
    <property type="match status" value="1"/>
</dbReference>
<proteinExistence type="inferred from homology"/>
<dbReference type="GO" id="GO:0009820">
    <property type="term" value="P:alkaloid metabolic process"/>
    <property type="evidence" value="ECO:0007669"/>
    <property type="project" value="InterPro"/>
</dbReference>
<comment type="similarity">
    <text evidence="1">Belongs to the tryptophan dimethylallyltransferase family.</text>
</comment>
<gene>
    <name evidence="4" type="ORF">RRF57_009685</name>
</gene>
<dbReference type="GO" id="GO:0004659">
    <property type="term" value="F:prenyltransferase activity"/>
    <property type="evidence" value="ECO:0007669"/>
    <property type="project" value="TreeGrafter"/>
</dbReference>
<dbReference type="SFLD" id="SFLDS00036">
    <property type="entry name" value="Aromatic_Prenyltransferase"/>
    <property type="match status" value="1"/>
</dbReference>
<feature type="region of interest" description="Disordered" evidence="3">
    <location>
        <begin position="383"/>
        <end position="405"/>
    </location>
</feature>
<dbReference type="EMBL" id="JAWHQM010000037">
    <property type="protein sequence ID" value="KAK5633971.1"/>
    <property type="molecule type" value="Genomic_DNA"/>
</dbReference>
<dbReference type="CDD" id="cd13929">
    <property type="entry name" value="PT-DMATS_CymD"/>
    <property type="match status" value="1"/>
</dbReference>
<evidence type="ECO:0000256" key="3">
    <source>
        <dbReference type="SAM" id="MobiDB-lite"/>
    </source>
</evidence>
<protein>
    <recommendedName>
        <fullName evidence="6">Dimethylallyl tryptophan synthase</fullName>
    </recommendedName>
</protein>
<dbReference type="AlphaFoldDB" id="A0AAN7UX70"/>
<evidence type="ECO:0000313" key="5">
    <source>
        <dbReference type="Proteomes" id="UP001305414"/>
    </source>
</evidence>
<evidence type="ECO:0000256" key="2">
    <source>
        <dbReference type="ARBA" id="ARBA00022679"/>
    </source>
</evidence>
<dbReference type="NCBIfam" id="TIGR03429">
    <property type="entry name" value="arom_pren_DMATS"/>
    <property type="match status" value="1"/>
</dbReference>
<dbReference type="InterPro" id="IPR017795">
    <property type="entry name" value="ABBA_NscD-like"/>
</dbReference>
<accession>A0AAN7UX70</accession>
<dbReference type="InterPro" id="IPR033964">
    <property type="entry name" value="ABBA"/>
</dbReference>